<evidence type="ECO:0000313" key="3">
    <source>
        <dbReference type="Proteomes" id="UP000218615"/>
    </source>
</evidence>
<dbReference type="EMBL" id="FZMP01000209">
    <property type="protein sequence ID" value="SNQ62208.1"/>
    <property type="molecule type" value="Genomic_DNA"/>
</dbReference>
<evidence type="ECO:0000313" key="2">
    <source>
        <dbReference type="EMBL" id="SNQ62208.1"/>
    </source>
</evidence>
<feature type="transmembrane region" description="Helical" evidence="1">
    <location>
        <begin position="121"/>
        <end position="140"/>
    </location>
</feature>
<name>A0A284VSM9_9EURY</name>
<keyword evidence="3" id="KW-1185">Reference proteome</keyword>
<organism evidence="2 3">
    <name type="scientific">Candidatus Methanoperedens nitratireducens</name>
    <dbReference type="NCBI Taxonomy" id="1392998"/>
    <lineage>
        <taxon>Archaea</taxon>
        <taxon>Methanobacteriati</taxon>
        <taxon>Methanobacteriota</taxon>
        <taxon>Stenosarchaea group</taxon>
        <taxon>Methanomicrobia</taxon>
        <taxon>Methanosarcinales</taxon>
        <taxon>ANME-2 cluster</taxon>
        <taxon>Candidatus Methanoperedentaceae</taxon>
        <taxon>Candidatus Methanoperedens</taxon>
    </lineage>
</organism>
<proteinExistence type="predicted"/>
<gene>
    <name evidence="2" type="ORF">MNV_610001</name>
</gene>
<keyword evidence="1" id="KW-0812">Transmembrane</keyword>
<protein>
    <submittedName>
        <fullName evidence="2">Uncharacterized protein</fullName>
    </submittedName>
</protein>
<dbReference type="Proteomes" id="UP000218615">
    <property type="component" value="Unassembled WGS sequence"/>
</dbReference>
<dbReference type="AlphaFoldDB" id="A0A284VSM9"/>
<dbReference type="RefSeq" id="WP_096206807.1">
    <property type="nucleotide sequence ID" value="NZ_FZMP01000209.1"/>
</dbReference>
<accession>A0A284VSM9</accession>
<reference evidence="3" key="1">
    <citation type="submission" date="2017-06" db="EMBL/GenBank/DDBJ databases">
        <authorList>
            <person name="Cremers G."/>
        </authorList>
    </citation>
    <scope>NUCLEOTIDE SEQUENCE [LARGE SCALE GENOMIC DNA]</scope>
</reference>
<evidence type="ECO:0000256" key="1">
    <source>
        <dbReference type="SAM" id="Phobius"/>
    </source>
</evidence>
<sequence length="194" mass="21424">MSQFSHIYEIHVPCPKSNKEANSGDLVETPLPARKKACSDIKMNNMNAPASISGRASSVFPASGAPYRITPVVAGTAMAVYPANSARLTLSMNFVNSTSHEHANGSFNITDYSKLFRTIRILGLMSVISYMTVILFTWVYANLTGYVYFSAGEPEMLIKYPEWALGLIGIFVAIDCLRKELDALCEQRLFPKKI</sequence>
<keyword evidence="1" id="KW-1133">Transmembrane helix</keyword>
<keyword evidence="1" id="KW-0472">Membrane</keyword>